<evidence type="ECO:0000313" key="2">
    <source>
        <dbReference type="EMBL" id="QDC44585.1"/>
    </source>
</evidence>
<evidence type="ECO:0000259" key="1">
    <source>
        <dbReference type="PROSITE" id="PS51462"/>
    </source>
</evidence>
<dbReference type="Proteomes" id="UP000311008">
    <property type="component" value="Chromosome"/>
</dbReference>
<evidence type="ECO:0000313" key="3">
    <source>
        <dbReference type="Proteomes" id="UP000311008"/>
    </source>
</evidence>
<proteinExistence type="predicted"/>
<keyword evidence="3" id="KW-1185">Reference proteome</keyword>
<accession>A0A5B8CUL5</accession>
<dbReference type="AlphaFoldDB" id="A0A5B8CUL5"/>
<sequence length="200" mass="23013">MSWYKLVSKTVSPIKWVADRKNISRLLGARVQVVVCVITREPDSSILLAKSIYHDRWMPPQEGVNLKDSFKDAVDRCLSQEFGLDSKIRKELLSNNIKSIRYIATIPLIKDRRNERLVADDAIGTWMEHISMTKKAYWKCTIIIDKQDSIKPVPNMTEVLDFKWYALAEARKVIQSSNLPDKANLLLTIFDKCHNDIHGA</sequence>
<organism evidence="2 3">
    <name type="scientific">Methylophilus medardicus</name>
    <dbReference type="NCBI Taxonomy" id="2588534"/>
    <lineage>
        <taxon>Bacteria</taxon>
        <taxon>Pseudomonadati</taxon>
        <taxon>Pseudomonadota</taxon>
        <taxon>Betaproteobacteria</taxon>
        <taxon>Nitrosomonadales</taxon>
        <taxon>Methylophilaceae</taxon>
        <taxon>Methylophilus</taxon>
    </lineage>
</organism>
<dbReference type="KEGG" id="mmec:FIU01_08615"/>
<protein>
    <recommendedName>
        <fullName evidence="1">Nudix hydrolase domain-containing protein</fullName>
    </recommendedName>
</protein>
<dbReference type="SUPFAM" id="SSF55811">
    <property type="entry name" value="Nudix"/>
    <property type="match status" value="1"/>
</dbReference>
<dbReference type="RefSeq" id="WP_140003915.1">
    <property type="nucleotide sequence ID" value="NZ_CP040946.1"/>
</dbReference>
<dbReference type="Gene3D" id="3.90.79.10">
    <property type="entry name" value="Nucleoside Triphosphate Pyrophosphohydrolase"/>
    <property type="match status" value="1"/>
</dbReference>
<dbReference type="PROSITE" id="PS51462">
    <property type="entry name" value="NUDIX"/>
    <property type="match status" value="1"/>
</dbReference>
<gene>
    <name evidence="2" type="ORF">FIU01_08615</name>
</gene>
<dbReference type="InterPro" id="IPR015797">
    <property type="entry name" value="NUDIX_hydrolase-like_dom_sf"/>
</dbReference>
<dbReference type="GO" id="GO:0003824">
    <property type="term" value="F:catalytic activity"/>
    <property type="evidence" value="ECO:0007669"/>
    <property type="project" value="UniProtKB-ARBA"/>
</dbReference>
<reference evidence="3" key="1">
    <citation type="journal article" date="2019" name="ISME J.">
        <title>Evolution in action: habitat transition from sediment to the pelagial leads to genome streamlining in Methylophilaceae.</title>
        <authorList>
            <person name="Salcher M."/>
            <person name="Schaefle D."/>
            <person name="Kaspar M."/>
            <person name="Neuenschwander S.M."/>
            <person name="Ghai R."/>
        </authorList>
    </citation>
    <scope>NUCLEOTIDE SEQUENCE [LARGE SCALE GENOMIC DNA]</scope>
    <source>
        <strain evidence="3">MMS-M-51</strain>
    </source>
</reference>
<dbReference type="EMBL" id="CP040946">
    <property type="protein sequence ID" value="QDC44585.1"/>
    <property type="molecule type" value="Genomic_DNA"/>
</dbReference>
<feature type="domain" description="Nudix hydrolase" evidence="1">
    <location>
        <begin position="29"/>
        <end position="187"/>
    </location>
</feature>
<dbReference type="OrthoDB" id="266620at2"/>
<name>A0A5B8CUL5_9PROT</name>
<dbReference type="InterPro" id="IPR000086">
    <property type="entry name" value="NUDIX_hydrolase_dom"/>
</dbReference>